<feature type="transmembrane region" description="Helical" evidence="1">
    <location>
        <begin position="60"/>
        <end position="79"/>
    </location>
</feature>
<keyword evidence="1" id="KW-0812">Transmembrane</keyword>
<dbReference type="EMBL" id="MGFH01000206">
    <property type="protein sequence ID" value="OGM02550.1"/>
    <property type="molecule type" value="Genomic_DNA"/>
</dbReference>
<keyword evidence="1" id="KW-0472">Membrane</keyword>
<dbReference type="InterPro" id="IPR000620">
    <property type="entry name" value="EamA_dom"/>
</dbReference>
<reference evidence="3 4" key="1">
    <citation type="journal article" date="2016" name="Nat. Commun.">
        <title>Thousands of microbial genomes shed light on interconnected biogeochemical processes in an aquifer system.</title>
        <authorList>
            <person name="Anantharaman K."/>
            <person name="Brown C.T."/>
            <person name="Hug L.A."/>
            <person name="Sharon I."/>
            <person name="Castelle C.J."/>
            <person name="Probst A.J."/>
            <person name="Thomas B.C."/>
            <person name="Singh A."/>
            <person name="Wilkins M.J."/>
            <person name="Karaoz U."/>
            <person name="Brodie E.L."/>
            <person name="Williams K.H."/>
            <person name="Hubbard S.S."/>
            <person name="Banfield J.F."/>
        </authorList>
    </citation>
    <scope>NUCLEOTIDE SEQUENCE [LARGE SCALE GENOMIC DNA]</scope>
</reference>
<feature type="transmembrane region" description="Helical" evidence="1">
    <location>
        <begin position="30"/>
        <end position="48"/>
    </location>
</feature>
<dbReference type="PANTHER" id="PTHR22911">
    <property type="entry name" value="ACYL-MALONYL CONDENSING ENZYME-RELATED"/>
    <property type="match status" value="1"/>
</dbReference>
<sequence length="281" mass="30409">MIYLYLTITVLGWGIGQTLLKLGFARSTPISSYLLGGILGFIVWLPYVIMNPPIFAGIELYLPLCLAVSLCYLTFYYSLNAGELSIASAILGTYPMYTVLFAVFVLGETLVLRQWLGLVTILTGIGLLSYVSNPAPADESAAASRDVRIWLFLSIISAVLIGISDAMCKVIINKIDVSAFSLYLNTAQIAAGIILKLLFEGRDFSFAGLKSRYSLIGLLVMNIGGLTFTIALSMGQASIIVPLSSTYLALVTIFSWLFLKEKMGPLKVSAIVLVIAGIMML</sequence>
<dbReference type="SUPFAM" id="SSF103481">
    <property type="entry name" value="Multidrug resistance efflux transporter EmrE"/>
    <property type="match status" value="2"/>
</dbReference>
<feature type="domain" description="EamA" evidence="2">
    <location>
        <begin position="3"/>
        <end position="129"/>
    </location>
</feature>
<comment type="caution">
    <text evidence="3">The sequence shown here is derived from an EMBL/GenBank/DDBJ whole genome shotgun (WGS) entry which is preliminary data.</text>
</comment>
<dbReference type="Gene3D" id="1.10.3730.20">
    <property type="match status" value="2"/>
</dbReference>
<gene>
    <name evidence="3" type="ORF">A2008_09380</name>
</gene>
<feature type="transmembrane region" description="Helical" evidence="1">
    <location>
        <begin position="85"/>
        <end position="106"/>
    </location>
</feature>
<evidence type="ECO:0000313" key="3">
    <source>
        <dbReference type="EMBL" id="OGM02550.1"/>
    </source>
</evidence>
<feature type="transmembrane region" description="Helical" evidence="1">
    <location>
        <begin position="147"/>
        <end position="168"/>
    </location>
</feature>
<proteinExistence type="predicted"/>
<feature type="transmembrane region" description="Helical" evidence="1">
    <location>
        <begin position="115"/>
        <end position="135"/>
    </location>
</feature>
<feature type="transmembrane region" description="Helical" evidence="1">
    <location>
        <begin position="211"/>
        <end position="232"/>
    </location>
</feature>
<feature type="domain" description="EamA" evidence="2">
    <location>
        <begin position="149"/>
        <end position="281"/>
    </location>
</feature>
<protein>
    <recommendedName>
        <fullName evidence="2">EamA domain-containing protein</fullName>
    </recommendedName>
</protein>
<accession>A0A1F7WID2</accession>
<dbReference type="InterPro" id="IPR037185">
    <property type="entry name" value="EmrE-like"/>
</dbReference>
<keyword evidence="1" id="KW-1133">Transmembrane helix</keyword>
<dbReference type="AlphaFoldDB" id="A0A1F7WID2"/>
<organism evidence="3 4">
    <name type="scientific">Candidatus Wallbacteria bacterium GWC2_49_35</name>
    <dbReference type="NCBI Taxonomy" id="1817813"/>
    <lineage>
        <taxon>Bacteria</taxon>
        <taxon>Candidatus Walliibacteriota</taxon>
    </lineage>
</organism>
<evidence type="ECO:0000313" key="4">
    <source>
        <dbReference type="Proteomes" id="UP000178735"/>
    </source>
</evidence>
<dbReference type="GO" id="GO:0016020">
    <property type="term" value="C:membrane"/>
    <property type="evidence" value="ECO:0007669"/>
    <property type="project" value="InterPro"/>
</dbReference>
<evidence type="ECO:0000256" key="1">
    <source>
        <dbReference type="SAM" id="Phobius"/>
    </source>
</evidence>
<dbReference type="Proteomes" id="UP000178735">
    <property type="component" value="Unassembled WGS sequence"/>
</dbReference>
<name>A0A1F7WID2_9BACT</name>
<dbReference type="Pfam" id="PF00892">
    <property type="entry name" value="EamA"/>
    <property type="match status" value="2"/>
</dbReference>
<feature type="transmembrane region" description="Helical" evidence="1">
    <location>
        <begin position="239"/>
        <end position="258"/>
    </location>
</feature>
<feature type="transmembrane region" description="Helical" evidence="1">
    <location>
        <begin position="180"/>
        <end position="199"/>
    </location>
</feature>
<dbReference type="PANTHER" id="PTHR22911:SF137">
    <property type="entry name" value="SOLUTE CARRIER FAMILY 35 MEMBER G2-RELATED"/>
    <property type="match status" value="1"/>
</dbReference>
<evidence type="ECO:0000259" key="2">
    <source>
        <dbReference type="Pfam" id="PF00892"/>
    </source>
</evidence>